<evidence type="ECO:0000313" key="3">
    <source>
        <dbReference type="Proteomes" id="UP001596513"/>
    </source>
</evidence>
<dbReference type="Proteomes" id="UP001596513">
    <property type="component" value="Unassembled WGS sequence"/>
</dbReference>
<evidence type="ECO:0000313" key="2">
    <source>
        <dbReference type="EMBL" id="MFC7671240.1"/>
    </source>
</evidence>
<organism evidence="2 3">
    <name type="scientific">Hymenobacter humi</name>
    <dbReference type="NCBI Taxonomy" id="1411620"/>
    <lineage>
        <taxon>Bacteria</taxon>
        <taxon>Pseudomonadati</taxon>
        <taxon>Bacteroidota</taxon>
        <taxon>Cytophagia</taxon>
        <taxon>Cytophagales</taxon>
        <taxon>Hymenobacteraceae</taxon>
        <taxon>Hymenobacter</taxon>
    </lineage>
</organism>
<accession>A0ABW2UCM1</accession>
<keyword evidence="3" id="KW-1185">Reference proteome</keyword>
<dbReference type="EMBL" id="JBHTEK010000006">
    <property type="protein sequence ID" value="MFC7671240.1"/>
    <property type="molecule type" value="Genomic_DNA"/>
</dbReference>
<evidence type="ECO:0000256" key="1">
    <source>
        <dbReference type="SAM" id="MobiDB-lite"/>
    </source>
</evidence>
<feature type="region of interest" description="Disordered" evidence="1">
    <location>
        <begin position="80"/>
        <end position="119"/>
    </location>
</feature>
<name>A0ABW2UCM1_9BACT</name>
<dbReference type="RefSeq" id="WP_380207248.1">
    <property type="nucleotide sequence ID" value="NZ_JBHTEK010000006.1"/>
</dbReference>
<sequence length="119" mass="12851">MNQLRTLWQNFNASLWFVPTLMVAAAISRLFPNQLTQAAEPEPAQSLPEPAEVLRSQLVPARATGYVQSLDEEGLLTLARQPGGRSAQGARHRRLGGPVLGAGPGGPQRNQPGLIFDEK</sequence>
<reference evidence="3" key="1">
    <citation type="journal article" date="2019" name="Int. J. Syst. Evol. Microbiol.">
        <title>The Global Catalogue of Microorganisms (GCM) 10K type strain sequencing project: providing services to taxonomists for standard genome sequencing and annotation.</title>
        <authorList>
            <consortium name="The Broad Institute Genomics Platform"/>
            <consortium name="The Broad Institute Genome Sequencing Center for Infectious Disease"/>
            <person name="Wu L."/>
            <person name="Ma J."/>
        </authorList>
    </citation>
    <scope>NUCLEOTIDE SEQUENCE [LARGE SCALE GENOMIC DNA]</scope>
    <source>
        <strain evidence="3">JCM 19635</strain>
    </source>
</reference>
<comment type="caution">
    <text evidence="2">The sequence shown here is derived from an EMBL/GenBank/DDBJ whole genome shotgun (WGS) entry which is preliminary data.</text>
</comment>
<protein>
    <submittedName>
        <fullName evidence="2">Uncharacterized protein</fullName>
    </submittedName>
</protein>
<proteinExistence type="predicted"/>
<gene>
    <name evidence="2" type="ORF">ACFQT0_30450</name>
</gene>